<dbReference type="OMA" id="LEYKFHT"/>
<dbReference type="AlphaFoldDB" id="A0A139WB16"/>
<dbReference type="eggNOG" id="ENOG502QW5J">
    <property type="taxonomic scope" value="Eukaryota"/>
</dbReference>
<dbReference type="InterPro" id="IPR053207">
    <property type="entry name" value="Non-NMDA_GluR_Accessory"/>
</dbReference>
<dbReference type="SMART" id="SM00042">
    <property type="entry name" value="CUB"/>
    <property type="match status" value="4"/>
</dbReference>
<dbReference type="SUPFAM" id="SSF49854">
    <property type="entry name" value="Spermadhesin, CUB domain"/>
    <property type="match status" value="4"/>
</dbReference>
<feature type="region of interest" description="Disordered" evidence="3">
    <location>
        <begin position="332"/>
        <end position="361"/>
    </location>
</feature>
<sequence length="702" mass="79112">MKPSSLSLCGVFVLVLAVETPEVEGTVTCNVGGNVLSLFFVRFMEFGKPLSIIVAGRCKLKGCECIVFSGTYGKEKGTFKSPDFPKPYPANIDCLLYTFIGSTDEIIELNFLDFDVRKTNLECIRSDYLKVFLHLERGEVNEYTPWETLLCGGLADIPTVLYSSGSGLVLEFHSGPHTVNSTGFSGTFKFIDKRLFKTDGLKIPSTMCDYQFSSSDQTQAYGKFYSPRYPSTYPKNIRCSYRFRARYKERIRIVFEEVTLQKGDLSCLNRADLIRVYDGKTSADPAIRVLCNEGTELEVLSTGSDLLIEFVANSDWPGQGFKASFQFQPTEDNSIDSSRHNRPGSLSLPPDIEPNVSETRSSCDVVINSDTNKNGTIVSPSYPAPYPSRTTCRYEFQGRGKERVQIVFQDFNLYRSTDDSTECDSQDSLMAFVHIDGRMEKIDSFCGSTLPKPVMSNGPRLKLEFQSFFASRYSRGFKATYSFTENFGIKTGTQLSDYPCAFVFNSNESKNGFFYSPNYPGLYPRDTECHYFFHGNIKEKVHLHFNYFDVEGVLPCEAISASDYVEFSNFMTRDRKYSRHCGQLKEFNIESDRKFFRVTFRSNDRLDGTGFNATYQFLDEVETYTAKTDKTNSSCAIVPSLKINVISKGQWAAVVFKVALLSCEELEGMYGLSKRGPAINQSNLSIEDMVASIISLRDLLTS</sequence>
<keyword evidence="7" id="KW-1185">Reference proteome</keyword>
<dbReference type="PROSITE" id="PS01180">
    <property type="entry name" value="CUB"/>
    <property type="match status" value="4"/>
</dbReference>
<proteinExistence type="predicted"/>
<keyword evidence="4" id="KW-0732">Signal</keyword>
<dbReference type="CDD" id="cd00041">
    <property type="entry name" value="CUB"/>
    <property type="match status" value="4"/>
</dbReference>
<dbReference type="InterPro" id="IPR035914">
    <property type="entry name" value="Sperma_CUB_dom_sf"/>
</dbReference>
<evidence type="ECO:0000256" key="2">
    <source>
        <dbReference type="PROSITE-ProRule" id="PRU00059"/>
    </source>
</evidence>
<evidence type="ECO:0000313" key="7">
    <source>
        <dbReference type="Proteomes" id="UP000007266"/>
    </source>
</evidence>
<dbReference type="InParanoid" id="A0A139WB16"/>
<feature type="chain" id="PRO_5007299622" evidence="4">
    <location>
        <begin position="26"/>
        <end position="702"/>
    </location>
</feature>
<accession>A0A139WB16</accession>
<dbReference type="FunCoup" id="A0A139WB16">
    <property type="interactions" value="3"/>
</dbReference>
<dbReference type="FunFam" id="2.60.120.290:FF:000058">
    <property type="entry name" value="CUB domaincontaining protein"/>
    <property type="match status" value="2"/>
</dbReference>
<evidence type="ECO:0000256" key="4">
    <source>
        <dbReference type="SAM" id="SignalP"/>
    </source>
</evidence>
<organism evidence="6 7">
    <name type="scientific">Tribolium castaneum</name>
    <name type="common">Red flour beetle</name>
    <dbReference type="NCBI Taxonomy" id="7070"/>
    <lineage>
        <taxon>Eukaryota</taxon>
        <taxon>Metazoa</taxon>
        <taxon>Ecdysozoa</taxon>
        <taxon>Arthropoda</taxon>
        <taxon>Hexapoda</taxon>
        <taxon>Insecta</taxon>
        <taxon>Pterygota</taxon>
        <taxon>Neoptera</taxon>
        <taxon>Endopterygota</taxon>
        <taxon>Coleoptera</taxon>
        <taxon>Polyphaga</taxon>
        <taxon>Cucujiformia</taxon>
        <taxon>Tenebrionidae</taxon>
        <taxon>Tenebrionidae incertae sedis</taxon>
        <taxon>Tribolium</taxon>
    </lineage>
</organism>
<dbReference type="InterPro" id="IPR000859">
    <property type="entry name" value="CUB_dom"/>
</dbReference>
<keyword evidence="1" id="KW-1015">Disulfide bond</keyword>
<feature type="domain" description="CUB" evidence="5">
    <location>
        <begin position="363"/>
        <end position="484"/>
    </location>
</feature>
<dbReference type="GO" id="GO:0005886">
    <property type="term" value="C:plasma membrane"/>
    <property type="evidence" value="ECO:0000318"/>
    <property type="project" value="GO_Central"/>
</dbReference>
<protein>
    <submittedName>
        <fullName evidence="6">Suppressor of lurcher protein 1-like Protein</fullName>
    </submittedName>
</protein>
<feature type="domain" description="CUB" evidence="5">
    <location>
        <begin position="208"/>
        <end position="328"/>
    </location>
</feature>
<gene>
    <name evidence="6" type="primary">AUGUSTUS-3.0.2_31333</name>
    <name evidence="6" type="ORF">TcasGA2_TC031333</name>
</gene>
<reference evidence="6 7" key="2">
    <citation type="journal article" date="2010" name="Nucleic Acids Res.">
        <title>BeetleBase in 2010: revisions to provide comprehensive genomic information for Tribolium castaneum.</title>
        <authorList>
            <person name="Kim H.S."/>
            <person name="Murphy T."/>
            <person name="Xia J."/>
            <person name="Caragea D."/>
            <person name="Park Y."/>
            <person name="Beeman R.W."/>
            <person name="Lorenzen M.D."/>
            <person name="Butcher S."/>
            <person name="Manak J.R."/>
            <person name="Brown S.J."/>
        </authorList>
    </citation>
    <scope>GENOME REANNOTATION</scope>
    <source>
        <strain evidence="6 7">Georgia GA2</strain>
    </source>
</reference>
<dbReference type="STRING" id="7070.A0A139WB16"/>
<evidence type="ECO:0000259" key="5">
    <source>
        <dbReference type="PROSITE" id="PS01180"/>
    </source>
</evidence>
<feature type="signal peptide" evidence="4">
    <location>
        <begin position="1"/>
        <end position="25"/>
    </location>
</feature>
<evidence type="ECO:0000256" key="1">
    <source>
        <dbReference type="ARBA" id="ARBA00023157"/>
    </source>
</evidence>
<evidence type="ECO:0000256" key="3">
    <source>
        <dbReference type="SAM" id="MobiDB-lite"/>
    </source>
</evidence>
<dbReference type="PANTHER" id="PTHR47537">
    <property type="entry name" value="CUBILIN"/>
    <property type="match status" value="1"/>
</dbReference>
<evidence type="ECO:0000313" key="6">
    <source>
        <dbReference type="EMBL" id="KYB25138.1"/>
    </source>
</evidence>
<feature type="domain" description="CUB" evidence="5">
    <location>
        <begin position="500"/>
        <end position="618"/>
    </location>
</feature>
<dbReference type="Proteomes" id="UP000007266">
    <property type="component" value="Linkage group 10"/>
</dbReference>
<dbReference type="EMBL" id="KQ971374">
    <property type="protein sequence ID" value="KYB25138.1"/>
    <property type="molecule type" value="Genomic_DNA"/>
</dbReference>
<reference evidence="6 7" key="1">
    <citation type="journal article" date="2008" name="Nature">
        <title>The genome of the model beetle and pest Tribolium castaneum.</title>
        <authorList>
            <consortium name="Tribolium Genome Sequencing Consortium"/>
            <person name="Richards S."/>
            <person name="Gibbs R.A."/>
            <person name="Weinstock G.M."/>
            <person name="Brown S.J."/>
            <person name="Denell R."/>
            <person name="Beeman R.W."/>
            <person name="Gibbs R."/>
            <person name="Beeman R.W."/>
            <person name="Brown S.J."/>
            <person name="Bucher G."/>
            <person name="Friedrich M."/>
            <person name="Grimmelikhuijzen C.J."/>
            <person name="Klingler M."/>
            <person name="Lorenzen M."/>
            <person name="Richards S."/>
            <person name="Roth S."/>
            <person name="Schroder R."/>
            <person name="Tautz D."/>
            <person name="Zdobnov E.M."/>
            <person name="Muzny D."/>
            <person name="Gibbs R.A."/>
            <person name="Weinstock G.M."/>
            <person name="Attaway T."/>
            <person name="Bell S."/>
            <person name="Buhay C.J."/>
            <person name="Chandrabose M.N."/>
            <person name="Chavez D."/>
            <person name="Clerk-Blankenburg K.P."/>
            <person name="Cree A."/>
            <person name="Dao M."/>
            <person name="Davis C."/>
            <person name="Chacko J."/>
            <person name="Dinh H."/>
            <person name="Dugan-Rocha S."/>
            <person name="Fowler G."/>
            <person name="Garner T.T."/>
            <person name="Garnes J."/>
            <person name="Gnirke A."/>
            <person name="Hawes A."/>
            <person name="Hernandez J."/>
            <person name="Hines S."/>
            <person name="Holder M."/>
            <person name="Hume J."/>
            <person name="Jhangiani S.N."/>
            <person name="Joshi V."/>
            <person name="Khan Z.M."/>
            <person name="Jackson L."/>
            <person name="Kovar C."/>
            <person name="Kowis A."/>
            <person name="Lee S."/>
            <person name="Lewis L.R."/>
            <person name="Margolis J."/>
            <person name="Morgan M."/>
            <person name="Nazareth L.V."/>
            <person name="Nguyen N."/>
            <person name="Okwuonu G."/>
            <person name="Parker D."/>
            <person name="Richards S."/>
            <person name="Ruiz S.J."/>
            <person name="Santibanez J."/>
            <person name="Savard J."/>
            <person name="Scherer S.E."/>
            <person name="Schneider B."/>
            <person name="Sodergren E."/>
            <person name="Tautz D."/>
            <person name="Vattahil S."/>
            <person name="Villasana D."/>
            <person name="White C.S."/>
            <person name="Wright R."/>
            <person name="Park Y."/>
            <person name="Beeman R.W."/>
            <person name="Lord J."/>
            <person name="Oppert B."/>
            <person name="Lorenzen M."/>
            <person name="Brown S."/>
            <person name="Wang L."/>
            <person name="Savard J."/>
            <person name="Tautz D."/>
            <person name="Richards S."/>
            <person name="Weinstock G."/>
            <person name="Gibbs R.A."/>
            <person name="Liu Y."/>
            <person name="Worley K."/>
            <person name="Weinstock G."/>
            <person name="Elsik C.G."/>
            <person name="Reese J.T."/>
            <person name="Elhaik E."/>
            <person name="Landan G."/>
            <person name="Graur D."/>
            <person name="Arensburger P."/>
            <person name="Atkinson P."/>
            <person name="Beeman R.W."/>
            <person name="Beidler J."/>
            <person name="Brown S.J."/>
            <person name="Demuth J.P."/>
            <person name="Drury D.W."/>
            <person name="Du Y.Z."/>
            <person name="Fujiwara H."/>
            <person name="Lorenzen M."/>
            <person name="Maselli V."/>
            <person name="Osanai M."/>
            <person name="Park Y."/>
            <person name="Robertson H.M."/>
            <person name="Tu Z."/>
            <person name="Wang J.J."/>
            <person name="Wang S."/>
            <person name="Richards S."/>
            <person name="Song H."/>
            <person name="Zhang L."/>
            <person name="Sodergren E."/>
            <person name="Werner D."/>
            <person name="Stanke M."/>
            <person name="Morgenstern B."/>
            <person name="Solovyev V."/>
            <person name="Kosarev P."/>
            <person name="Brown G."/>
            <person name="Chen H.C."/>
            <person name="Ermolaeva O."/>
            <person name="Hlavina W."/>
            <person name="Kapustin Y."/>
            <person name="Kiryutin B."/>
            <person name="Kitts P."/>
            <person name="Maglott D."/>
            <person name="Pruitt K."/>
            <person name="Sapojnikov V."/>
            <person name="Souvorov A."/>
            <person name="Mackey A.J."/>
            <person name="Waterhouse R.M."/>
            <person name="Wyder S."/>
            <person name="Zdobnov E.M."/>
            <person name="Zdobnov E.M."/>
            <person name="Wyder S."/>
            <person name="Kriventseva E.V."/>
            <person name="Kadowaki T."/>
            <person name="Bork P."/>
            <person name="Aranda M."/>
            <person name="Bao R."/>
            <person name="Beermann A."/>
            <person name="Berns N."/>
            <person name="Bolognesi R."/>
            <person name="Bonneton F."/>
            <person name="Bopp D."/>
            <person name="Brown S.J."/>
            <person name="Bucher G."/>
            <person name="Butts T."/>
            <person name="Chaumot A."/>
            <person name="Denell R.E."/>
            <person name="Ferrier D.E."/>
            <person name="Friedrich M."/>
            <person name="Gordon C.M."/>
            <person name="Jindra M."/>
            <person name="Klingler M."/>
            <person name="Lan Q."/>
            <person name="Lattorff H.M."/>
            <person name="Laudet V."/>
            <person name="von Levetsow C."/>
            <person name="Liu Z."/>
            <person name="Lutz R."/>
            <person name="Lynch J.A."/>
            <person name="da Fonseca R.N."/>
            <person name="Posnien N."/>
            <person name="Reuter R."/>
            <person name="Roth S."/>
            <person name="Savard J."/>
            <person name="Schinko J.B."/>
            <person name="Schmitt C."/>
            <person name="Schoppmeier M."/>
            <person name="Schroder R."/>
            <person name="Shippy T.D."/>
            <person name="Simonnet F."/>
            <person name="Marques-Souza H."/>
            <person name="Tautz D."/>
            <person name="Tomoyasu Y."/>
            <person name="Trauner J."/>
            <person name="Van der Zee M."/>
            <person name="Vervoort M."/>
            <person name="Wittkopp N."/>
            <person name="Wimmer E.A."/>
            <person name="Yang X."/>
            <person name="Jones A.K."/>
            <person name="Sattelle D.B."/>
            <person name="Ebert P.R."/>
            <person name="Nelson D."/>
            <person name="Scott J.G."/>
            <person name="Beeman R.W."/>
            <person name="Muthukrishnan S."/>
            <person name="Kramer K.J."/>
            <person name="Arakane Y."/>
            <person name="Beeman R.W."/>
            <person name="Zhu Q."/>
            <person name="Hogenkamp D."/>
            <person name="Dixit R."/>
            <person name="Oppert B."/>
            <person name="Jiang H."/>
            <person name="Zou Z."/>
            <person name="Marshall J."/>
            <person name="Elpidina E."/>
            <person name="Vinokurov K."/>
            <person name="Oppert C."/>
            <person name="Zou Z."/>
            <person name="Evans J."/>
            <person name="Lu Z."/>
            <person name="Zhao P."/>
            <person name="Sumathipala N."/>
            <person name="Altincicek B."/>
            <person name="Vilcinskas A."/>
            <person name="Williams M."/>
            <person name="Hultmark D."/>
            <person name="Hetru C."/>
            <person name="Jiang H."/>
            <person name="Grimmelikhuijzen C.J."/>
            <person name="Hauser F."/>
            <person name="Cazzamali G."/>
            <person name="Williamson M."/>
            <person name="Park Y."/>
            <person name="Li B."/>
            <person name="Tanaka Y."/>
            <person name="Predel R."/>
            <person name="Neupert S."/>
            <person name="Schachtner J."/>
            <person name="Verleyen P."/>
            <person name="Raible F."/>
            <person name="Bork P."/>
            <person name="Friedrich M."/>
            <person name="Walden K.K."/>
            <person name="Robertson H.M."/>
            <person name="Angeli S."/>
            <person name="Foret S."/>
            <person name="Bucher G."/>
            <person name="Schuetz S."/>
            <person name="Maleszka R."/>
            <person name="Wimmer E.A."/>
            <person name="Beeman R.W."/>
            <person name="Lorenzen M."/>
            <person name="Tomoyasu Y."/>
            <person name="Miller S.C."/>
            <person name="Grossmann D."/>
            <person name="Bucher G."/>
        </authorList>
    </citation>
    <scope>NUCLEOTIDE SEQUENCE [LARGE SCALE GENOMIC DNA]</scope>
    <source>
        <strain evidence="6 7">Georgia GA2</strain>
    </source>
</reference>
<dbReference type="Gene3D" id="2.60.120.290">
    <property type="entry name" value="Spermadhesin, CUB domain"/>
    <property type="match status" value="4"/>
</dbReference>
<feature type="domain" description="CUB" evidence="5">
    <location>
        <begin position="63"/>
        <end position="191"/>
    </location>
</feature>
<comment type="caution">
    <text evidence="2">Lacks conserved residue(s) required for the propagation of feature annotation.</text>
</comment>
<dbReference type="FunFam" id="2.60.120.290:FF:000083">
    <property type="entry name" value="Suppressor of lurcher protein 1"/>
    <property type="match status" value="1"/>
</dbReference>
<name>A0A139WB16_TRICA</name>
<dbReference type="Pfam" id="PF00431">
    <property type="entry name" value="CUB"/>
    <property type="match status" value="4"/>
</dbReference>
<dbReference type="PANTHER" id="PTHR47537:SF2">
    <property type="entry name" value="CUBILIN"/>
    <property type="match status" value="1"/>
</dbReference>